<evidence type="ECO:0000256" key="3">
    <source>
        <dbReference type="ARBA" id="ARBA00022833"/>
    </source>
</evidence>
<name>A0A131Y859_IXORI</name>
<feature type="region of interest" description="Disordered" evidence="5">
    <location>
        <begin position="1220"/>
        <end position="1330"/>
    </location>
</feature>
<evidence type="ECO:0000259" key="7">
    <source>
        <dbReference type="PROSITE" id="PS50119"/>
    </source>
</evidence>
<dbReference type="Gene3D" id="4.10.830.40">
    <property type="match status" value="1"/>
</dbReference>
<evidence type="ECO:0000256" key="4">
    <source>
        <dbReference type="PROSITE-ProRule" id="PRU00024"/>
    </source>
</evidence>
<dbReference type="Pfam" id="PF00643">
    <property type="entry name" value="zf-B_box"/>
    <property type="match status" value="1"/>
</dbReference>
<organism evidence="9">
    <name type="scientific">Ixodes ricinus</name>
    <name type="common">Common tick</name>
    <name type="synonym">Acarus ricinus</name>
    <dbReference type="NCBI Taxonomy" id="34613"/>
    <lineage>
        <taxon>Eukaryota</taxon>
        <taxon>Metazoa</taxon>
        <taxon>Ecdysozoa</taxon>
        <taxon>Arthropoda</taxon>
        <taxon>Chelicerata</taxon>
        <taxon>Arachnida</taxon>
        <taxon>Acari</taxon>
        <taxon>Parasitiformes</taxon>
        <taxon>Ixodida</taxon>
        <taxon>Ixodoidea</taxon>
        <taxon>Ixodidae</taxon>
        <taxon>Ixodinae</taxon>
        <taxon>Ixodes</taxon>
    </lineage>
</organism>
<dbReference type="SMART" id="SM00184">
    <property type="entry name" value="RING"/>
    <property type="match status" value="1"/>
</dbReference>
<protein>
    <submittedName>
        <fullName evidence="9">Putative ring finger protein 17</fullName>
    </submittedName>
</protein>
<reference evidence="9" key="1">
    <citation type="submission" date="2016-02" db="EMBL/GenBank/DDBJ databases">
        <title>RNAseq analyses of the midgut from blood- or serum-fed Ixodes ricinus ticks.</title>
        <authorList>
            <person name="Perner J."/>
            <person name="Provaznik J."/>
            <person name="Schrenkova J."/>
            <person name="Urbanova V."/>
            <person name="Ribeiro J.M."/>
            <person name="Kopacek P."/>
        </authorList>
    </citation>
    <scope>NUCLEOTIDE SEQUENCE</scope>
    <source>
        <tissue evidence="9">Gut</tissue>
    </source>
</reference>
<evidence type="ECO:0000259" key="8">
    <source>
        <dbReference type="PROSITE" id="PS50304"/>
    </source>
</evidence>
<feature type="compositionally biased region" description="Basic and acidic residues" evidence="5">
    <location>
        <begin position="1358"/>
        <end position="1380"/>
    </location>
</feature>
<dbReference type="InterPro" id="IPR002999">
    <property type="entry name" value="Tudor"/>
</dbReference>
<feature type="domain" description="B box-type" evidence="7">
    <location>
        <begin position="107"/>
        <end position="154"/>
    </location>
</feature>
<feature type="domain" description="Tudor" evidence="8">
    <location>
        <begin position="1822"/>
        <end position="1880"/>
    </location>
</feature>
<dbReference type="SUPFAM" id="SSF57845">
    <property type="entry name" value="B-box zinc-binding domain"/>
    <property type="match status" value="1"/>
</dbReference>
<dbReference type="InterPro" id="IPR000315">
    <property type="entry name" value="Znf_B-box"/>
</dbReference>
<dbReference type="CDD" id="cd19756">
    <property type="entry name" value="Bbox2"/>
    <property type="match status" value="1"/>
</dbReference>
<dbReference type="Gene3D" id="2.40.50.90">
    <property type="match status" value="5"/>
</dbReference>
<dbReference type="InterPro" id="IPR035437">
    <property type="entry name" value="SNase_OB-fold_sf"/>
</dbReference>
<dbReference type="EMBL" id="GEFM01000103">
    <property type="protein sequence ID" value="JAP75693.1"/>
    <property type="molecule type" value="mRNA"/>
</dbReference>
<dbReference type="FunFam" id="2.30.30.140:FF:000018">
    <property type="entry name" value="Serine/threonine-protein kinase 31"/>
    <property type="match status" value="3"/>
</dbReference>
<keyword evidence="1" id="KW-0479">Metal-binding</keyword>
<accession>A0A131Y859</accession>
<dbReference type="SMART" id="SM00336">
    <property type="entry name" value="BBOX"/>
    <property type="match status" value="2"/>
</dbReference>
<dbReference type="PROSITE" id="PS50119">
    <property type="entry name" value="ZF_BBOX"/>
    <property type="match status" value="2"/>
</dbReference>
<feature type="non-terminal residue" evidence="9">
    <location>
        <position position="1"/>
    </location>
</feature>
<dbReference type="SMART" id="SM00333">
    <property type="entry name" value="TUDOR"/>
    <property type="match status" value="5"/>
</dbReference>
<sequence length="1957" mass="216695">KCPSCSQSYSSREHRGSRLPRILKCGHTCCEACVRSRSSQTRVCTCPVCKEQQAFPDVSSIQDLLLDSYALGAEAASTKQSQMTQRILSSEPLSLTMKWPESNKKTARTVSCDECGDREASCRCDTCPSNYCKFCFEQVHKTGKTMKRHQPKRLEASVKTSMSVAAPPPMCQEHERVMEFFCQTDGTLICSFCVVMGTHKLHDVVAILDQNKACMDQLRPTLEEATKSYHGLKRTAKKLENILSGVHGNYQTLAQDVHSHFQHLHCLLQLRSHQLLSDIKKIDGDYTQGLQEELKGVLAKIKEFQAVRKDVADAISFSNPSNAAYLLDKLKSFRNLPCFLVNDFQEHRPTFEVMYDPSISEVLRSYGEMRFTMPEKLSFVSSKDLPEDYIQDELDETDTESSSSVGKLEEISTPASSISGDSMLPASGSDDTLSGKRVMVSHVRDLSLFYVQVTSLAAKLQRMQAEINAYCMSLGSRLNPDENPRAGKMYLAQFVLDNNWYRCRVLRLVPCDLDVVDGASFSQSSFKVEVFYVDYGNSEVVPLSRLRVMVPMFEGLPHLALKCSLYNLATTKGDTHWKKESIAMFARLTEHRRLILMVAEQSADMYHVDLLDTDGDSGFSGNRTSICDALVFLGMATYHMPVHSESKRANPRRQFYSPQELHPGQVMNVFVSCIHDPNRMFIQELGSNVEYLHSMINELQEHCNKRSAEMDIVYAPQVGTVCLAQFLPDQMWYRAQVVALPGGSQVEVLYVDYGNKDVVPGLSVRKIPDRFMRLPIQAVQVALADVAPLVGNSWSNEAKNKLTKLTSSRSLKMKVHSATGPKGFPNVTLYIPGKEDFDLCVNAVLVREKVAVSTGPLSMMVEVPCVRTPSTGTQALSLVDVFEETSRANSRKKRQAKETYGSPPNGAEALLAALEISAHSAHQMAPFSSRPPPSENYVAMDVAHAESPAGFYVHLAAQKAGLKSIAAELQQACSMAENHADLSWEAGDLCAVKHTTGWERGCVESAAEDVQVRLIDRGAVVTVPKSEVLPLEKSLAELPPLVTKCHLADMVPAGGSKNWSKTADEHFSEVLRSAEKVYLVKLGEETGGSLPVDLMMERTIDAGALEPMRREYKSVREQLKEAGYGFITKRSCESSGSSSSKEPKSNLVPQETKPPSATTSCPPSASARQMESGDLSLTMAAQFHSLATEASGKTDAGMKRPILLSPEAILMLASSIMPNESEEEALKQTGSPTGNEATEECSKASKEVLEAKPKHRLDSTKQKDAQEETLRESPKKPSRKESKESSRKESKESSRKKSKEASKEALQQPLKETSGESPETALKLGLKKDIVKVIPKATSMVGLKRMTDDTLQVTVTEAPKRTSEETVKMTPKEPSREALKETSVGTPKETSKETSAVTPKLGPKKLAKDTPKATPEAIAKQGKGTSEGTAKETLKQILQEASGDSTEEKIAEEATETALDEPTLRRSPEGTKAIPTAEALAGGDIEPDKLADDTKQPSGILDEDKKDCKFVICLADSESELSSEDEELDSFRLIHDDTDSVDWPERPFPAEKQLLVMPSHIDEDAVIYVQVLGKDIELYKAMKEALTDTYSELPAQQHKTLRLGQACVARYSLDEKYYRAKILNSGEKGIEVRFVDYGTTEYVNPDFIFPELMFEDVPKLCIEVEFYGLKPFSTSGRWPLTVLDTLHYMLVEQNCSMVVKKRPTENARAKVLLFLPDGVSMYDFMLEAGIAVRNEEEPMEQNGEVSREAVPCPYEPVAFPESGVFPVLVTHLEDVTLGSVQLSKVAHASNQEQREMNASVDAFRAMAEDLQRVAEDCPPLVQASRGTPCICKYSYDKRWYRALVTDVRKKKVTILYVDFGNSEKVSMSKLVALPGKFLTIPMQARPCRFYGVSPGENSAKAVDMLSSILFESGNKGFLARVKNMDSDPIEIDLLNSSLELVYQPLADEGYITLDRTE</sequence>
<dbReference type="SUPFAM" id="SSF63748">
    <property type="entry name" value="Tudor/PWWP/MBT"/>
    <property type="match status" value="5"/>
</dbReference>
<evidence type="ECO:0000256" key="2">
    <source>
        <dbReference type="ARBA" id="ARBA00022771"/>
    </source>
</evidence>
<feature type="compositionally biased region" description="Low complexity" evidence="5">
    <location>
        <begin position="1153"/>
        <end position="1167"/>
    </location>
</feature>
<dbReference type="GO" id="GO:0005737">
    <property type="term" value="C:cytoplasm"/>
    <property type="evidence" value="ECO:0007669"/>
    <property type="project" value="UniProtKB-ARBA"/>
</dbReference>
<keyword evidence="3" id="KW-0862">Zinc</keyword>
<dbReference type="Pfam" id="PF00567">
    <property type="entry name" value="TUDOR"/>
    <property type="match status" value="5"/>
</dbReference>
<dbReference type="PROSITE" id="PS50089">
    <property type="entry name" value="ZF_RING_2"/>
    <property type="match status" value="1"/>
</dbReference>
<feature type="domain" description="Tudor" evidence="8">
    <location>
        <begin position="983"/>
        <end position="1038"/>
    </location>
</feature>
<feature type="region of interest" description="Disordered" evidence="5">
    <location>
        <begin position="1130"/>
        <end position="1172"/>
    </location>
</feature>
<dbReference type="PANTHER" id="PTHR16442:SF1">
    <property type="entry name" value="RING FINGER PROTEIN 17"/>
    <property type="match status" value="1"/>
</dbReference>
<dbReference type="InterPro" id="IPR013083">
    <property type="entry name" value="Znf_RING/FYVE/PHD"/>
</dbReference>
<dbReference type="Gene3D" id="2.30.30.140">
    <property type="match status" value="5"/>
</dbReference>
<keyword evidence="2 4" id="KW-0863">Zinc-finger</keyword>
<dbReference type="CDD" id="cd20379">
    <property type="entry name" value="Tudor_dTUD-like"/>
    <property type="match status" value="1"/>
</dbReference>
<evidence type="ECO:0000256" key="1">
    <source>
        <dbReference type="ARBA" id="ARBA00022723"/>
    </source>
</evidence>
<proteinExistence type="evidence at transcript level"/>
<feature type="domain" description="Tudor" evidence="8">
    <location>
        <begin position="483"/>
        <end position="556"/>
    </location>
</feature>
<dbReference type="CDD" id="cd19757">
    <property type="entry name" value="Bbox1"/>
    <property type="match status" value="1"/>
</dbReference>
<evidence type="ECO:0000256" key="5">
    <source>
        <dbReference type="SAM" id="MobiDB-lite"/>
    </source>
</evidence>
<evidence type="ECO:0000313" key="9">
    <source>
        <dbReference type="EMBL" id="JAP75693.1"/>
    </source>
</evidence>
<dbReference type="InterPro" id="IPR001841">
    <property type="entry name" value="Znf_RING"/>
</dbReference>
<feature type="region of interest" description="Disordered" evidence="5">
    <location>
        <begin position="1354"/>
        <end position="1472"/>
    </location>
</feature>
<dbReference type="PANTHER" id="PTHR16442">
    <property type="entry name" value="RING FINGER PROTEIN 17"/>
    <property type="match status" value="1"/>
</dbReference>
<dbReference type="GO" id="GO:0008270">
    <property type="term" value="F:zinc ion binding"/>
    <property type="evidence" value="ECO:0007669"/>
    <property type="project" value="UniProtKB-KW"/>
</dbReference>
<feature type="domain" description="Tudor" evidence="8">
    <location>
        <begin position="715"/>
        <end position="774"/>
    </location>
</feature>
<evidence type="ECO:0000259" key="6">
    <source>
        <dbReference type="PROSITE" id="PS50089"/>
    </source>
</evidence>
<feature type="domain" description="B box-type" evidence="7">
    <location>
        <begin position="166"/>
        <end position="207"/>
    </location>
</feature>
<feature type="domain" description="RING-type" evidence="6">
    <location>
        <begin position="2"/>
        <end position="50"/>
    </location>
</feature>
<dbReference type="SUPFAM" id="SSF57850">
    <property type="entry name" value="RING/U-box"/>
    <property type="match status" value="1"/>
</dbReference>
<dbReference type="Gene3D" id="3.30.160.60">
    <property type="entry name" value="Classic Zinc Finger"/>
    <property type="match status" value="1"/>
</dbReference>
<dbReference type="Gene3D" id="3.30.40.10">
    <property type="entry name" value="Zinc/RING finger domain, C3HC4 (zinc finger)"/>
    <property type="match status" value="1"/>
</dbReference>
<dbReference type="PROSITE" id="PS50304">
    <property type="entry name" value="TUDOR"/>
    <property type="match status" value="5"/>
</dbReference>
<feature type="compositionally biased region" description="Basic and acidic residues" evidence="5">
    <location>
        <begin position="1240"/>
        <end position="1303"/>
    </location>
</feature>
<feature type="domain" description="Tudor" evidence="8">
    <location>
        <begin position="1600"/>
        <end position="1658"/>
    </location>
</feature>